<dbReference type="AlphaFoldDB" id="A0A9D1E3A3"/>
<proteinExistence type="predicted"/>
<protein>
    <recommendedName>
        <fullName evidence="3">Nitrogen regulatory protein P-II</fullName>
    </recommendedName>
</protein>
<comment type="caution">
    <text evidence="1">The sequence shown here is derived from an EMBL/GenBank/DDBJ whole genome shotgun (WGS) entry which is preliminary data.</text>
</comment>
<evidence type="ECO:0000313" key="2">
    <source>
        <dbReference type="Proteomes" id="UP000824200"/>
    </source>
</evidence>
<dbReference type="Proteomes" id="UP000824200">
    <property type="component" value="Unassembled WGS sequence"/>
</dbReference>
<evidence type="ECO:0008006" key="3">
    <source>
        <dbReference type="Google" id="ProtNLM"/>
    </source>
</evidence>
<reference evidence="1" key="2">
    <citation type="journal article" date="2021" name="PeerJ">
        <title>Extensive microbial diversity within the chicken gut microbiome revealed by metagenomics and culture.</title>
        <authorList>
            <person name="Gilroy R."/>
            <person name="Ravi A."/>
            <person name="Getino M."/>
            <person name="Pursley I."/>
            <person name="Horton D.L."/>
            <person name="Alikhan N.F."/>
            <person name="Baker D."/>
            <person name="Gharbi K."/>
            <person name="Hall N."/>
            <person name="Watson M."/>
            <person name="Adriaenssens E.M."/>
            <person name="Foster-Nyarko E."/>
            <person name="Jarju S."/>
            <person name="Secka A."/>
            <person name="Antonio M."/>
            <person name="Oren A."/>
            <person name="Chaudhuri R.R."/>
            <person name="La Ragione R."/>
            <person name="Hildebrand F."/>
            <person name="Pallen M.J."/>
        </authorList>
    </citation>
    <scope>NUCLEOTIDE SEQUENCE</scope>
    <source>
        <strain evidence="1">CHK121-14286</strain>
    </source>
</reference>
<reference evidence="1" key="1">
    <citation type="submission" date="2020-10" db="EMBL/GenBank/DDBJ databases">
        <authorList>
            <person name="Gilroy R."/>
        </authorList>
    </citation>
    <scope>NUCLEOTIDE SEQUENCE</scope>
    <source>
        <strain evidence="1">CHK121-14286</strain>
    </source>
</reference>
<evidence type="ECO:0000313" key="1">
    <source>
        <dbReference type="EMBL" id="HIR65324.1"/>
    </source>
</evidence>
<organism evidence="1 2">
    <name type="scientific">Candidatus Fimimonas gallinarum</name>
    <dbReference type="NCBI Taxonomy" id="2840821"/>
    <lineage>
        <taxon>Bacteria</taxon>
        <taxon>Pseudomonadati</taxon>
        <taxon>Myxococcota</taxon>
        <taxon>Myxococcia</taxon>
        <taxon>Myxococcales</taxon>
        <taxon>Cystobacterineae</taxon>
        <taxon>Myxococcaceae</taxon>
        <taxon>Myxococcaceae incertae sedis</taxon>
        <taxon>Candidatus Fimimonas</taxon>
    </lineage>
</organism>
<sequence length="128" mass="14352">MPNKSVKKRNAREKETSQKPLAPNKLLLLVTVVPRRKAEFFLDLLQSFEVNLQMEVSAFGTASSFGLLNSDREKQALFSVIRQDMAQQALQELEKKFSTIRGGKGIAFTIPMTSTVGVAVYKFLSNKQ</sequence>
<accession>A0A9D1E3A3</accession>
<gene>
    <name evidence="1" type="ORF">IAC95_00305</name>
</gene>
<dbReference type="EMBL" id="DVHL01000003">
    <property type="protein sequence ID" value="HIR65324.1"/>
    <property type="molecule type" value="Genomic_DNA"/>
</dbReference>
<name>A0A9D1E3A3_9BACT</name>